<dbReference type="Pfam" id="PF13822">
    <property type="entry name" value="ACC_epsilon"/>
    <property type="match status" value="1"/>
</dbReference>
<dbReference type="EMBL" id="JAPWIJ010000003">
    <property type="protein sequence ID" value="MCZ4518836.1"/>
    <property type="molecule type" value="Genomic_DNA"/>
</dbReference>
<evidence type="ECO:0000313" key="2">
    <source>
        <dbReference type="Proteomes" id="UP001081071"/>
    </source>
</evidence>
<sequence length="101" mass="10406">MSGEANHDAVSGEANHDAVSDEVVLAEDEISAASPEVRVVKGNPSDEELAALVAVLTAAQGGPASVSDSRPPELWGSPTLLHRGFAPQSAYSYAASGRYSR</sequence>
<keyword evidence="2" id="KW-1185">Reference proteome</keyword>
<evidence type="ECO:0000313" key="1">
    <source>
        <dbReference type="EMBL" id="MCZ4518836.1"/>
    </source>
</evidence>
<dbReference type="RefSeq" id="WP_269603525.1">
    <property type="nucleotide sequence ID" value="NZ_JAPWIJ010000003.1"/>
</dbReference>
<organism evidence="1 2">
    <name type="scientific">Rhodococcus ruber</name>
    <dbReference type="NCBI Taxonomy" id="1830"/>
    <lineage>
        <taxon>Bacteria</taxon>
        <taxon>Bacillati</taxon>
        <taxon>Actinomycetota</taxon>
        <taxon>Actinomycetes</taxon>
        <taxon>Mycobacteriales</taxon>
        <taxon>Nocardiaceae</taxon>
        <taxon>Rhodococcus</taxon>
    </lineage>
</organism>
<gene>
    <name evidence="1" type="ORF">O4220_09930</name>
</gene>
<comment type="caution">
    <text evidence="1">The sequence shown here is derived from an EMBL/GenBank/DDBJ whole genome shotgun (WGS) entry which is preliminary data.</text>
</comment>
<dbReference type="Proteomes" id="UP001081071">
    <property type="component" value="Unassembled WGS sequence"/>
</dbReference>
<dbReference type="InterPro" id="IPR032716">
    <property type="entry name" value="ACC_epsilon"/>
</dbReference>
<accession>A0ABT4MGH1</accession>
<proteinExistence type="predicted"/>
<name>A0ABT4MGH1_9NOCA</name>
<protein>
    <submittedName>
        <fullName evidence="1">Acyl-CoA carboxylase epsilon subunit</fullName>
    </submittedName>
</protein>
<reference evidence="1" key="1">
    <citation type="submission" date="2022-12" db="EMBL/GenBank/DDBJ databases">
        <authorList>
            <person name="Krivoruchko A.V."/>
            <person name="Elkin A."/>
        </authorList>
    </citation>
    <scope>NUCLEOTIDE SEQUENCE</scope>
    <source>
        <strain evidence="1">IEGM 1391</strain>
    </source>
</reference>